<feature type="transmembrane region" description="Helical" evidence="11">
    <location>
        <begin position="290"/>
        <end position="309"/>
    </location>
</feature>
<evidence type="ECO:0000256" key="8">
    <source>
        <dbReference type="ARBA" id="ARBA00022989"/>
    </source>
</evidence>
<keyword evidence="8 11" id="KW-1133">Transmembrane helix</keyword>
<dbReference type="GO" id="GO:0016887">
    <property type="term" value="F:ATP hydrolysis activity"/>
    <property type="evidence" value="ECO:0007669"/>
    <property type="project" value="InterPro"/>
</dbReference>
<dbReference type="Pfam" id="PF00005">
    <property type="entry name" value="ABC_tran"/>
    <property type="match status" value="1"/>
</dbReference>
<dbReference type="Proteomes" id="UP000029590">
    <property type="component" value="Unassembled WGS sequence"/>
</dbReference>
<evidence type="ECO:0000256" key="4">
    <source>
        <dbReference type="ARBA" id="ARBA00022519"/>
    </source>
</evidence>
<dbReference type="KEGG" id="bgo:BM43_9"/>
<dbReference type="PANTHER" id="PTHR11384:SF59">
    <property type="entry name" value="LYSOSOMAL COBALAMIN TRANSPORTER ABCD4"/>
    <property type="match status" value="1"/>
</dbReference>
<gene>
    <name evidence="15" type="ORF">CRM94_25155</name>
    <name evidence="14" type="ORF">DM48_7331</name>
</gene>
<feature type="domain" description="ABC transporter" evidence="12">
    <location>
        <begin position="376"/>
        <end position="594"/>
    </location>
</feature>
<dbReference type="InterPro" id="IPR003593">
    <property type="entry name" value="AAA+_ATPase"/>
</dbReference>
<evidence type="ECO:0000256" key="3">
    <source>
        <dbReference type="ARBA" id="ARBA00022475"/>
    </source>
</evidence>
<dbReference type="AlphaFoldDB" id="A0A095G1A1"/>
<dbReference type="InterPro" id="IPR036640">
    <property type="entry name" value="ABC1_TM_sf"/>
</dbReference>
<dbReference type="Proteomes" id="UP000220629">
    <property type="component" value="Unassembled WGS sequence"/>
</dbReference>
<evidence type="ECO:0000313" key="17">
    <source>
        <dbReference type="Proteomes" id="UP000220629"/>
    </source>
</evidence>
<dbReference type="CDD" id="cd03223">
    <property type="entry name" value="ABCD_peroxisomal_ALDP"/>
    <property type="match status" value="1"/>
</dbReference>
<comment type="subcellular location">
    <subcellularLocation>
        <location evidence="1">Cell membrane</location>
        <topology evidence="1">Multi-pass membrane protein</topology>
    </subcellularLocation>
</comment>
<evidence type="ECO:0000313" key="15">
    <source>
        <dbReference type="EMBL" id="PEH37778.1"/>
    </source>
</evidence>
<proteinExistence type="predicted"/>
<protein>
    <submittedName>
        <fullName evidence="14 15">ABC transporter</fullName>
    </submittedName>
</protein>
<keyword evidence="5 11" id="KW-0812">Transmembrane</keyword>
<dbReference type="Pfam" id="PF06472">
    <property type="entry name" value="ABC_membrane_2"/>
    <property type="match status" value="1"/>
</dbReference>
<name>A0A095G1A1_BURGA</name>
<dbReference type="PROSITE" id="PS50929">
    <property type="entry name" value="ABC_TM1F"/>
    <property type="match status" value="1"/>
</dbReference>
<keyword evidence="6" id="KW-0547">Nucleotide-binding</keyword>
<reference evidence="17" key="2">
    <citation type="submission" date="2017-09" db="EMBL/GenBank/DDBJ databases">
        <title>FDA dAtabase for Regulatory Grade micrObial Sequences (FDA-ARGOS): Supporting development and validation of Infectious Disease Dx tests.</title>
        <authorList>
            <person name="Minogue T."/>
            <person name="Wolcott M."/>
            <person name="Wasieloski L."/>
            <person name="Aguilar W."/>
            <person name="Moore D."/>
            <person name="Tallon L."/>
            <person name="Sadzewicz L."/>
            <person name="Ott S."/>
            <person name="Zhao X."/>
            <person name="Nagaraj S."/>
            <person name="Vavikolanu K."/>
            <person name="Aluvathingal J."/>
            <person name="Nadendla S."/>
            <person name="Sichtig H."/>
        </authorList>
    </citation>
    <scope>NUCLEOTIDE SEQUENCE [LARGE SCALE GENOMIC DNA]</scope>
    <source>
        <strain evidence="17">FDAARGOS_390</strain>
    </source>
</reference>
<feature type="transmembrane region" description="Helical" evidence="11">
    <location>
        <begin position="199"/>
        <end position="219"/>
    </location>
</feature>
<keyword evidence="2" id="KW-0813">Transport</keyword>
<keyword evidence="7" id="KW-0067">ATP-binding</keyword>
<feature type="transmembrane region" description="Helical" evidence="11">
    <location>
        <begin position="79"/>
        <end position="104"/>
    </location>
</feature>
<evidence type="ECO:0000259" key="13">
    <source>
        <dbReference type="PROSITE" id="PS50929"/>
    </source>
</evidence>
<evidence type="ECO:0000259" key="12">
    <source>
        <dbReference type="PROSITE" id="PS50893"/>
    </source>
</evidence>
<keyword evidence="9 11" id="KW-0472">Membrane</keyword>
<feature type="domain" description="ABC transmembrane type-1" evidence="13">
    <location>
        <begin position="41"/>
        <end position="343"/>
    </location>
</feature>
<evidence type="ECO:0000256" key="9">
    <source>
        <dbReference type="ARBA" id="ARBA00023136"/>
    </source>
</evidence>
<feature type="region of interest" description="Disordered" evidence="10">
    <location>
        <begin position="569"/>
        <end position="594"/>
    </location>
</feature>
<dbReference type="RefSeq" id="WP_042284806.1">
    <property type="nucleotide sequence ID" value="NZ_CADEVY010000015.1"/>
</dbReference>
<dbReference type="PROSITE" id="PS00211">
    <property type="entry name" value="ABC_TRANSPORTER_1"/>
    <property type="match status" value="1"/>
</dbReference>
<dbReference type="GO" id="GO:0005886">
    <property type="term" value="C:plasma membrane"/>
    <property type="evidence" value="ECO:0007669"/>
    <property type="project" value="UniProtKB-SubCell"/>
</dbReference>
<dbReference type="InterPro" id="IPR027417">
    <property type="entry name" value="P-loop_NTPase"/>
</dbReference>
<dbReference type="EMBL" id="PDDY01000004">
    <property type="protein sequence ID" value="PEH37778.1"/>
    <property type="molecule type" value="Genomic_DNA"/>
</dbReference>
<dbReference type="InterPro" id="IPR017871">
    <property type="entry name" value="ABC_transporter-like_CS"/>
</dbReference>
<reference evidence="14 16" key="1">
    <citation type="submission" date="2014-04" db="EMBL/GenBank/DDBJ databases">
        <authorList>
            <person name="Bishop-Lilly K.A."/>
            <person name="Broomall S.M."/>
            <person name="Chain P.S."/>
            <person name="Chertkov O."/>
            <person name="Coyne S.R."/>
            <person name="Daligault H.E."/>
            <person name="Davenport K.W."/>
            <person name="Erkkila T."/>
            <person name="Frey K.G."/>
            <person name="Gibbons H.S."/>
            <person name="Gu W."/>
            <person name="Jaissle J."/>
            <person name="Johnson S.L."/>
            <person name="Koroleva G.I."/>
            <person name="Ladner J.T."/>
            <person name="Lo C.-C."/>
            <person name="Minogue T.D."/>
            <person name="Munk C."/>
            <person name="Palacios G.F."/>
            <person name="Redden C.L."/>
            <person name="Rosenzweig C.N."/>
            <person name="Scholz M.B."/>
            <person name="Teshima H."/>
            <person name="Xu Y."/>
        </authorList>
    </citation>
    <scope>NUCLEOTIDE SEQUENCE [LARGE SCALE GENOMIC DNA]</scope>
    <source>
        <strain evidence="14">Gladioli</strain>
        <strain evidence="16">gladioli</strain>
    </source>
</reference>
<evidence type="ECO:0000256" key="1">
    <source>
        <dbReference type="ARBA" id="ARBA00004651"/>
    </source>
</evidence>
<dbReference type="Gene3D" id="3.40.50.300">
    <property type="entry name" value="P-loop containing nucleotide triphosphate hydrolases"/>
    <property type="match status" value="1"/>
</dbReference>
<evidence type="ECO:0000256" key="2">
    <source>
        <dbReference type="ARBA" id="ARBA00022448"/>
    </source>
</evidence>
<evidence type="ECO:0000256" key="6">
    <source>
        <dbReference type="ARBA" id="ARBA00022741"/>
    </source>
</evidence>
<evidence type="ECO:0000313" key="16">
    <source>
        <dbReference type="Proteomes" id="UP000029590"/>
    </source>
</evidence>
<dbReference type="Gene3D" id="1.20.1560.10">
    <property type="entry name" value="ABC transporter type 1, transmembrane domain"/>
    <property type="match status" value="1"/>
</dbReference>
<evidence type="ECO:0000256" key="10">
    <source>
        <dbReference type="SAM" id="MobiDB-lite"/>
    </source>
</evidence>
<evidence type="ECO:0000256" key="7">
    <source>
        <dbReference type="ARBA" id="ARBA00022840"/>
    </source>
</evidence>
<feature type="transmembrane region" description="Helical" evidence="11">
    <location>
        <begin position="160"/>
        <end position="179"/>
    </location>
</feature>
<dbReference type="InterPro" id="IPR011527">
    <property type="entry name" value="ABC1_TM_dom"/>
</dbReference>
<dbReference type="SUPFAM" id="SSF90123">
    <property type="entry name" value="ABC transporter transmembrane region"/>
    <property type="match status" value="1"/>
</dbReference>
<dbReference type="EMBL" id="JPGG01000017">
    <property type="protein sequence ID" value="KGC11152.1"/>
    <property type="molecule type" value="Genomic_DNA"/>
</dbReference>
<comment type="caution">
    <text evidence="15">The sequence shown here is derived from an EMBL/GenBank/DDBJ whole genome shotgun (WGS) entry which is preliminary data.</text>
</comment>
<dbReference type="SUPFAM" id="SSF52540">
    <property type="entry name" value="P-loop containing nucleoside triphosphate hydrolases"/>
    <property type="match status" value="1"/>
</dbReference>
<dbReference type="InterPro" id="IPR003439">
    <property type="entry name" value="ABC_transporter-like_ATP-bd"/>
</dbReference>
<accession>A0A095G1A1</accession>
<dbReference type="InterPro" id="IPR050835">
    <property type="entry name" value="ABC_transporter_sub-D"/>
</dbReference>
<dbReference type="OrthoDB" id="9810134at2"/>
<evidence type="ECO:0000256" key="5">
    <source>
        <dbReference type="ARBA" id="ARBA00022692"/>
    </source>
</evidence>
<feature type="compositionally biased region" description="Basic and acidic residues" evidence="10">
    <location>
        <begin position="569"/>
        <end position="581"/>
    </location>
</feature>
<evidence type="ECO:0000256" key="11">
    <source>
        <dbReference type="SAM" id="Phobius"/>
    </source>
</evidence>
<sequence>MNVSRAFPKDRAEDRDAQRAFPSVWRIILPYWKTGDGLISLIMLAYVLGAGWIGTYFMLWNNSWTGRFYDAIGASKFKLLPQLLTSFLLIAMISAAITMSAVFLQGIVEIRWRRWLTAWLGEQWLTNNTYYGIERDRQLENVDQRIAEDVKLFVNDTLNLVLGLLHVPVSVVSFSIVLWQLGGPVTVPVGSTQYTFHGYLVFAAFLYQGVILSATHLLGRRLITLNAKQQRVEGDFRVMMVRIREFAEQIAFFQGQTQERRRMSDAFRSVVANLYATLWVNTRLSLFTNIVGQVGSVIPTLLVLPQLFAGGMTLGSLMRSNGAFQAVTSALSFFPQVYPGFTSWRAEANRLREFLFVSENLPQTGIALTHGADGAVAAHDLVLRSETSEVLARVPEFTLAPGQRCLVSGRSGCGKSTLLRALAGLWPYGSGRITCGAAGTFFVPQRGYLPTGALKAAMTYPQTMSSFSDSECEDVLRRCGLARYAHALHEEDQWSSRLSGGEQQRIAFARVLLAQPSTIFLDECTSALDAQSEKELYQVLVEHLPRSTIVSVAHRKELLAFHDRTLDFPEPESGKDRHEAICIDPGGLPLDHGR</sequence>
<keyword evidence="4" id="KW-0997">Cell inner membrane</keyword>
<dbReference type="GO" id="GO:0005524">
    <property type="term" value="F:ATP binding"/>
    <property type="evidence" value="ECO:0007669"/>
    <property type="project" value="UniProtKB-KW"/>
</dbReference>
<organism evidence="15 17">
    <name type="scientific">Burkholderia gladioli</name>
    <name type="common">Pseudomonas marginata</name>
    <name type="synonym">Phytomonas marginata</name>
    <dbReference type="NCBI Taxonomy" id="28095"/>
    <lineage>
        <taxon>Bacteria</taxon>
        <taxon>Pseudomonadati</taxon>
        <taxon>Pseudomonadota</taxon>
        <taxon>Betaproteobacteria</taxon>
        <taxon>Burkholderiales</taxon>
        <taxon>Burkholderiaceae</taxon>
        <taxon>Burkholderia</taxon>
    </lineage>
</organism>
<dbReference type="GO" id="GO:0140359">
    <property type="term" value="F:ABC-type transporter activity"/>
    <property type="evidence" value="ECO:0007669"/>
    <property type="project" value="InterPro"/>
</dbReference>
<dbReference type="SMART" id="SM00382">
    <property type="entry name" value="AAA"/>
    <property type="match status" value="1"/>
</dbReference>
<reference evidence="15" key="3">
    <citation type="submission" date="2017-09" db="EMBL/GenBank/DDBJ databases">
        <title>FDA dAtabase for Regulatory Grade micrObial Sequences (FDA-ARGOS): Supporting development and validation of Infectious Disease Dx tests.</title>
        <authorList>
            <person name="Minogue T."/>
            <person name="Wolcott M."/>
            <person name="Wasieloski L."/>
            <person name="Aguilar W."/>
            <person name="Moore D."/>
            <person name="Tallon L.J."/>
            <person name="Sadzewicz L."/>
            <person name="Ott S."/>
            <person name="Zhao X."/>
            <person name="Nagaraj S."/>
            <person name="Vavikolanu K."/>
            <person name="Aluvathingal J."/>
            <person name="Nadendla S."/>
            <person name="Sichtig H."/>
        </authorList>
    </citation>
    <scope>NUCLEOTIDE SEQUENCE</scope>
    <source>
        <strain evidence="15">FDAARGOS_390</strain>
    </source>
</reference>
<evidence type="ECO:0000313" key="14">
    <source>
        <dbReference type="EMBL" id="KGC11152.1"/>
    </source>
</evidence>
<dbReference type="PROSITE" id="PS50893">
    <property type="entry name" value="ABC_TRANSPORTER_2"/>
    <property type="match status" value="1"/>
</dbReference>
<dbReference type="PANTHER" id="PTHR11384">
    <property type="entry name" value="ATP-BINDING CASSETTE, SUB-FAMILY D MEMBER"/>
    <property type="match status" value="1"/>
</dbReference>
<feature type="transmembrane region" description="Helical" evidence="11">
    <location>
        <begin position="38"/>
        <end position="59"/>
    </location>
</feature>
<keyword evidence="3" id="KW-1003">Cell membrane</keyword>